<proteinExistence type="predicted"/>
<organism evidence="1 3">
    <name type="scientific">Araneus ventricosus</name>
    <name type="common">Orbweaver spider</name>
    <name type="synonym">Epeira ventricosa</name>
    <dbReference type="NCBI Taxonomy" id="182803"/>
    <lineage>
        <taxon>Eukaryota</taxon>
        <taxon>Metazoa</taxon>
        <taxon>Ecdysozoa</taxon>
        <taxon>Arthropoda</taxon>
        <taxon>Chelicerata</taxon>
        <taxon>Arachnida</taxon>
        <taxon>Araneae</taxon>
        <taxon>Araneomorphae</taxon>
        <taxon>Entelegynae</taxon>
        <taxon>Araneoidea</taxon>
        <taxon>Araneidae</taxon>
        <taxon>Araneus</taxon>
    </lineage>
</organism>
<dbReference type="AlphaFoldDB" id="A0A4Y2JJ40"/>
<gene>
    <name evidence="2" type="ORF">AVEN_123604_1</name>
    <name evidence="1" type="ORF">AVEN_259126_1</name>
</gene>
<name>A0A4Y2JJ40_ARAVE</name>
<dbReference type="EMBL" id="BGPR01267437">
    <property type="protein sequence ID" value="GBM89136.1"/>
    <property type="molecule type" value="Genomic_DNA"/>
</dbReference>
<evidence type="ECO:0000313" key="3">
    <source>
        <dbReference type="Proteomes" id="UP000499080"/>
    </source>
</evidence>
<accession>A0A4Y2JJ40</accession>
<protein>
    <submittedName>
        <fullName evidence="1">Uncharacterized protein</fullName>
    </submittedName>
</protein>
<sequence length="101" mass="11459">MFLIFFKCPSGFTPICNLLVYGVKVSAVPFKVVSIQAIHGTNAETSRPATMPGYCLPVFGENYRRQCLDLGNFIVTGRAFCYTWISHREHHKFVDEKPPDM</sequence>
<comment type="caution">
    <text evidence="1">The sequence shown here is derived from an EMBL/GenBank/DDBJ whole genome shotgun (WGS) entry which is preliminary data.</text>
</comment>
<evidence type="ECO:0000313" key="2">
    <source>
        <dbReference type="EMBL" id="GBM89252.1"/>
    </source>
</evidence>
<dbReference type="EMBL" id="BGPR01267483">
    <property type="protein sequence ID" value="GBM89252.1"/>
    <property type="molecule type" value="Genomic_DNA"/>
</dbReference>
<evidence type="ECO:0000313" key="1">
    <source>
        <dbReference type="EMBL" id="GBM89136.1"/>
    </source>
</evidence>
<keyword evidence="3" id="KW-1185">Reference proteome</keyword>
<reference evidence="1 3" key="1">
    <citation type="journal article" date="2019" name="Sci. Rep.">
        <title>Orb-weaving spider Araneus ventricosus genome elucidates the spidroin gene catalogue.</title>
        <authorList>
            <person name="Kono N."/>
            <person name="Nakamura H."/>
            <person name="Ohtoshi R."/>
            <person name="Moran D.A.P."/>
            <person name="Shinohara A."/>
            <person name="Yoshida Y."/>
            <person name="Fujiwara M."/>
            <person name="Mori M."/>
            <person name="Tomita M."/>
            <person name="Arakawa K."/>
        </authorList>
    </citation>
    <scope>NUCLEOTIDE SEQUENCE [LARGE SCALE GENOMIC DNA]</scope>
</reference>
<dbReference type="Proteomes" id="UP000499080">
    <property type="component" value="Unassembled WGS sequence"/>
</dbReference>